<evidence type="ECO:0000313" key="9">
    <source>
        <dbReference type="Proteomes" id="UP000217564"/>
    </source>
</evidence>
<evidence type="ECO:0000313" key="2">
    <source>
        <dbReference type="EMBL" id="AZT96399.1"/>
    </source>
</evidence>
<reference evidence="2 14" key="2">
    <citation type="submission" date="2017-12" db="EMBL/GenBank/DDBJ databases">
        <authorList>
            <person name="Levesque S."/>
        </authorList>
    </citation>
    <scope>NUCLEOTIDE SEQUENCE [LARGE SCALE GENOMIC DNA]</scope>
    <source>
        <strain evidence="2 14">SMQ-1420</strain>
    </source>
</reference>
<evidence type="ECO:0000313" key="7">
    <source>
        <dbReference type="EMBL" id="PCC53436.1"/>
    </source>
</evidence>
<feature type="compositionally biased region" description="Basic and acidic residues" evidence="1">
    <location>
        <begin position="36"/>
        <end position="54"/>
    </location>
</feature>
<evidence type="ECO:0000313" key="4">
    <source>
        <dbReference type="EMBL" id="PCC41754.1"/>
    </source>
</evidence>
<evidence type="ECO:0000313" key="15">
    <source>
        <dbReference type="Proteomes" id="UP000297736"/>
    </source>
</evidence>
<protein>
    <submittedName>
        <fullName evidence="5">Uncharacterized protein</fullName>
    </submittedName>
</protein>
<dbReference type="Proteomes" id="UP000218377">
    <property type="component" value="Unassembled WGS sequence"/>
</dbReference>
<evidence type="ECO:0000313" key="3">
    <source>
        <dbReference type="EMBL" id="PCC19052.1"/>
    </source>
</evidence>
<dbReference type="Proteomes" id="UP000217564">
    <property type="component" value="Unassembled WGS sequence"/>
</dbReference>
<dbReference type="EMBL" id="NRGP01000014">
    <property type="protein sequence ID" value="PCC46406.1"/>
    <property type="molecule type" value="Genomic_DNA"/>
</dbReference>
<dbReference type="EMBL" id="CP025334">
    <property type="protein sequence ID" value="AZT96399.1"/>
    <property type="molecule type" value="Genomic_DNA"/>
</dbReference>
<dbReference type="Proteomes" id="UP000218620">
    <property type="component" value="Unassembled WGS sequence"/>
</dbReference>
<accession>A0A368M8M6</accession>
<dbReference type="Proteomes" id="UP000217881">
    <property type="component" value="Unassembled WGS sequence"/>
</dbReference>
<dbReference type="Proteomes" id="UP000282731">
    <property type="component" value="Chromosome"/>
</dbReference>
<proteinExistence type="predicted"/>
<reference evidence="9 10" key="1">
    <citation type="journal article" date="2017" name="Elife">
        <title>Extensive horizontal gene transfer in cheese-associated bacteria.</title>
        <authorList>
            <person name="Bonham K.S."/>
            <person name="Wolfe B.E."/>
            <person name="Dutton R.J."/>
        </authorList>
    </citation>
    <scope>NUCLEOTIDE SEQUENCE [LARGE SCALE GENOMIC DNA]</scope>
    <source>
        <strain evidence="7 11">738_8</strain>
        <strain evidence="6 10">900_6</strain>
        <strain evidence="5 9">947_7</strain>
        <strain evidence="4 13">962_8</strain>
        <strain evidence="3 12">JB5</strain>
    </source>
</reference>
<evidence type="ECO:0000313" key="13">
    <source>
        <dbReference type="Proteomes" id="UP000218620"/>
    </source>
</evidence>
<dbReference type="EMBL" id="NRHA01000013">
    <property type="protein sequence ID" value="PCC53436.1"/>
    <property type="molecule type" value="Genomic_DNA"/>
</dbReference>
<feature type="region of interest" description="Disordered" evidence="1">
    <location>
        <begin position="36"/>
        <end position="55"/>
    </location>
</feature>
<dbReference type="Proteomes" id="UP000297736">
    <property type="component" value="Unassembled WGS sequence"/>
</dbReference>
<sequence length="106" mass="12145">MQDLISIHPDPAGTVADLLVREDQDLTVRALVRRTQDQDHTVRAPAHRTQDRDNTVQPRVPDLMARHRDNTVRGPQVPMVQHRVSSAPRVRQHRRVLVPVRDCSGR</sequence>
<evidence type="ECO:0000313" key="5">
    <source>
        <dbReference type="EMBL" id="PCC46406.1"/>
    </source>
</evidence>
<name>A0A2A3Z4C3_BREAU</name>
<gene>
    <name evidence="7" type="ORF">CIK59_12015</name>
    <name evidence="6" type="ORF">CIK62_06670</name>
    <name evidence="5" type="ORF">CIK64_10040</name>
    <name evidence="4" type="ORF">CIK65_15740</name>
    <name evidence="3" type="ORF">CIK79_12545</name>
    <name evidence="2" type="ORF">CXR27_04740</name>
    <name evidence="8" type="ORF">EB834_03340</name>
</gene>
<evidence type="ECO:0000313" key="6">
    <source>
        <dbReference type="EMBL" id="PCC50589.1"/>
    </source>
</evidence>
<evidence type="ECO:0000313" key="12">
    <source>
        <dbReference type="Proteomes" id="UP000218377"/>
    </source>
</evidence>
<organism evidence="5 9">
    <name type="scientific">Brevibacterium aurantiacum</name>
    <dbReference type="NCBI Taxonomy" id="273384"/>
    <lineage>
        <taxon>Bacteria</taxon>
        <taxon>Bacillati</taxon>
        <taxon>Actinomycetota</taxon>
        <taxon>Actinomycetes</taxon>
        <taxon>Micrococcales</taxon>
        <taxon>Brevibacteriaceae</taxon>
        <taxon>Brevibacterium</taxon>
    </lineage>
</organism>
<evidence type="ECO:0000313" key="11">
    <source>
        <dbReference type="Proteomes" id="UP000217881"/>
    </source>
</evidence>
<dbReference type="EMBL" id="NRGO01000007">
    <property type="protein sequence ID" value="PCC50589.1"/>
    <property type="molecule type" value="Genomic_DNA"/>
</dbReference>
<dbReference type="Proteomes" id="UP000217720">
    <property type="component" value="Unassembled WGS sequence"/>
</dbReference>
<evidence type="ECO:0000313" key="14">
    <source>
        <dbReference type="Proteomes" id="UP000282731"/>
    </source>
</evidence>
<reference evidence="2 14" key="4">
    <citation type="submission" date="2019-01" db="EMBL/GenBank/DDBJ databases">
        <title>Comparative genomic analysis of Brevibacterium aurantiacum sheds light on its evolution and its adaptation to smear-ripened cheeses.</title>
        <authorList>
            <person name="Moineau S."/>
        </authorList>
    </citation>
    <scope>NUCLEOTIDE SEQUENCE [LARGE SCALE GENOMIC DNA]</scope>
    <source>
        <strain evidence="2 14">SMQ-1420</strain>
    </source>
</reference>
<dbReference type="EMBL" id="NRGX01000001">
    <property type="protein sequence ID" value="PCC19052.1"/>
    <property type="molecule type" value="Genomic_DNA"/>
</dbReference>
<evidence type="ECO:0000256" key="1">
    <source>
        <dbReference type="SAM" id="MobiDB-lite"/>
    </source>
</evidence>
<dbReference type="EMBL" id="NRGQ01000026">
    <property type="protein sequence ID" value="PCC41754.1"/>
    <property type="molecule type" value="Genomic_DNA"/>
</dbReference>
<accession>A0A2A3Z4C3</accession>
<dbReference type="AlphaFoldDB" id="A0A2A3Z4C3"/>
<reference evidence="8 15" key="3">
    <citation type="submission" date="2018-10" db="EMBL/GenBank/DDBJ databases">
        <title>Brevibacterium genomes from Austrain hard cheese rinds.</title>
        <authorList>
            <person name="Anast J.M."/>
            <person name="Dzieciol M."/>
            <person name="Schultz D.L."/>
            <person name="Mann E."/>
            <person name="Wagner M."/>
            <person name="Schmitz-Esser S."/>
        </authorList>
    </citation>
    <scope>NUCLEOTIDE SEQUENCE [LARGE SCALE GENOMIC DNA]</scope>
    <source>
        <strain evidence="8 15">L261</strain>
    </source>
</reference>
<evidence type="ECO:0000313" key="10">
    <source>
        <dbReference type="Proteomes" id="UP000217720"/>
    </source>
</evidence>
<dbReference type="EMBL" id="RHFF01000002">
    <property type="protein sequence ID" value="TGD40249.1"/>
    <property type="molecule type" value="Genomic_DNA"/>
</dbReference>
<evidence type="ECO:0000313" key="8">
    <source>
        <dbReference type="EMBL" id="TGD40249.1"/>
    </source>
</evidence>